<sequence>MHWEVLEDETLTEHQYIYFEIGKAGTGKRTVFTKPAVDWKAFRETLEITTTGMAAANYVTGTRLIMQAFRNSIQRNTKCKQDPYWWTDDIGEKRRACMKTRRELTRIRKTTGMAAANYVTGTRLIMQAFRNSIQRNTKCKQDPYWWTDDIGEKRRACMKTRRELTRIRKRNVDAPAWDAALMAYRSSRKAHQAV</sequence>
<protein>
    <submittedName>
        <fullName evidence="1">Uncharacterized protein</fullName>
    </submittedName>
</protein>
<dbReference type="Proteomes" id="UP001458880">
    <property type="component" value="Unassembled WGS sequence"/>
</dbReference>
<keyword evidence="2" id="KW-1185">Reference proteome</keyword>
<reference evidence="1 2" key="1">
    <citation type="journal article" date="2024" name="BMC Genomics">
        <title>De novo assembly and annotation of Popillia japonica's genome with initial clues to its potential as an invasive pest.</title>
        <authorList>
            <person name="Cucini C."/>
            <person name="Boschi S."/>
            <person name="Funari R."/>
            <person name="Cardaioli E."/>
            <person name="Iannotti N."/>
            <person name="Marturano G."/>
            <person name="Paoli F."/>
            <person name="Bruttini M."/>
            <person name="Carapelli A."/>
            <person name="Frati F."/>
            <person name="Nardi F."/>
        </authorList>
    </citation>
    <scope>NUCLEOTIDE SEQUENCE [LARGE SCALE GENOMIC DNA]</scope>
    <source>
        <strain evidence="1">DMR45628</strain>
    </source>
</reference>
<evidence type="ECO:0000313" key="2">
    <source>
        <dbReference type="Proteomes" id="UP001458880"/>
    </source>
</evidence>
<organism evidence="1 2">
    <name type="scientific">Popillia japonica</name>
    <name type="common">Japanese beetle</name>
    <dbReference type="NCBI Taxonomy" id="7064"/>
    <lineage>
        <taxon>Eukaryota</taxon>
        <taxon>Metazoa</taxon>
        <taxon>Ecdysozoa</taxon>
        <taxon>Arthropoda</taxon>
        <taxon>Hexapoda</taxon>
        <taxon>Insecta</taxon>
        <taxon>Pterygota</taxon>
        <taxon>Neoptera</taxon>
        <taxon>Endopterygota</taxon>
        <taxon>Coleoptera</taxon>
        <taxon>Polyphaga</taxon>
        <taxon>Scarabaeiformia</taxon>
        <taxon>Scarabaeidae</taxon>
        <taxon>Rutelinae</taxon>
        <taxon>Popillia</taxon>
    </lineage>
</organism>
<comment type="caution">
    <text evidence="1">The sequence shown here is derived from an EMBL/GenBank/DDBJ whole genome shotgun (WGS) entry which is preliminary data.</text>
</comment>
<proteinExistence type="predicted"/>
<dbReference type="AlphaFoldDB" id="A0AAW1L6K3"/>
<name>A0AAW1L6K3_POPJA</name>
<dbReference type="EMBL" id="JASPKY010000160">
    <property type="protein sequence ID" value="KAK9729427.1"/>
    <property type="molecule type" value="Genomic_DNA"/>
</dbReference>
<gene>
    <name evidence="1" type="ORF">QE152_g15958</name>
</gene>
<accession>A0AAW1L6K3</accession>
<evidence type="ECO:0000313" key="1">
    <source>
        <dbReference type="EMBL" id="KAK9729427.1"/>
    </source>
</evidence>